<name>A0ABT3Q192_9BACT</name>
<dbReference type="EMBL" id="JAJNDC010000003">
    <property type="protein sequence ID" value="MCW9713887.1"/>
    <property type="molecule type" value="Genomic_DNA"/>
</dbReference>
<evidence type="ECO:0000313" key="2">
    <source>
        <dbReference type="Proteomes" id="UP001207337"/>
    </source>
</evidence>
<protein>
    <submittedName>
        <fullName evidence="1">Uncharacterized protein</fullName>
    </submittedName>
</protein>
<sequence length="147" mass="16323">MDVTMNQFGIRRVLNSFFTILFLCALLVGCKDSATGSEELNKSTKTYDLVLATDGSTLGKVTTERITKEDDAYIDEGFFVTLSIDVSDFKAPYEIYVNNEDGYCGTWDVQSGEKAEMPCDYDHFMANTEELRVVSEDGDGVEAYASP</sequence>
<organism evidence="1 2">
    <name type="scientific">Fodinibius salicampi</name>
    <dbReference type="NCBI Taxonomy" id="1920655"/>
    <lineage>
        <taxon>Bacteria</taxon>
        <taxon>Pseudomonadati</taxon>
        <taxon>Balneolota</taxon>
        <taxon>Balneolia</taxon>
        <taxon>Balneolales</taxon>
        <taxon>Balneolaceae</taxon>
        <taxon>Fodinibius</taxon>
    </lineage>
</organism>
<dbReference type="RefSeq" id="WP_265790886.1">
    <property type="nucleotide sequence ID" value="NZ_BAABRS010000003.1"/>
</dbReference>
<accession>A0ABT3Q192</accession>
<evidence type="ECO:0000313" key="1">
    <source>
        <dbReference type="EMBL" id="MCW9713887.1"/>
    </source>
</evidence>
<comment type="caution">
    <text evidence="1">The sequence shown here is derived from an EMBL/GenBank/DDBJ whole genome shotgun (WGS) entry which is preliminary data.</text>
</comment>
<gene>
    <name evidence="1" type="ORF">LQ318_13330</name>
</gene>
<reference evidence="1 2" key="1">
    <citation type="submission" date="2021-11" db="EMBL/GenBank/DDBJ databases">
        <title>Aliifidinibius sp. nov., a new bacterium isolated from saline soil.</title>
        <authorList>
            <person name="Galisteo C."/>
            <person name="De La Haba R."/>
            <person name="Sanchez-Porro C."/>
            <person name="Ventosa A."/>
        </authorList>
    </citation>
    <scope>NUCLEOTIDE SEQUENCE [LARGE SCALE GENOMIC DNA]</scope>
    <source>
        <strain evidence="1 2">KACC 190600</strain>
    </source>
</reference>
<dbReference type="Proteomes" id="UP001207337">
    <property type="component" value="Unassembled WGS sequence"/>
</dbReference>
<proteinExistence type="predicted"/>
<keyword evidence="2" id="KW-1185">Reference proteome</keyword>